<evidence type="ECO:0000313" key="1">
    <source>
        <dbReference type="EMBL" id="CAI9977176.1"/>
    </source>
</evidence>
<keyword evidence="3" id="KW-1185">Reference proteome</keyword>
<dbReference type="EMBL" id="CATOUU010001177">
    <property type="protein sequence ID" value="CAI9977176.1"/>
    <property type="molecule type" value="Genomic_DNA"/>
</dbReference>
<reference evidence="2 3" key="2">
    <citation type="submission" date="2024-07" db="EMBL/GenBank/DDBJ databases">
        <authorList>
            <person name="Akdeniz Z."/>
        </authorList>
    </citation>
    <scope>NUCLEOTIDE SEQUENCE [LARGE SCALE GENOMIC DNA]</scope>
</reference>
<dbReference type="Proteomes" id="UP001642409">
    <property type="component" value="Unassembled WGS sequence"/>
</dbReference>
<evidence type="ECO:0000313" key="3">
    <source>
        <dbReference type="Proteomes" id="UP001642409"/>
    </source>
</evidence>
<comment type="caution">
    <text evidence="1">The sequence shown here is derived from an EMBL/GenBank/DDBJ whole genome shotgun (WGS) entry which is preliminary data.</text>
</comment>
<proteinExistence type="predicted"/>
<protein>
    <submittedName>
        <fullName evidence="2">Hypothetical_protein</fullName>
    </submittedName>
</protein>
<gene>
    <name evidence="2" type="ORF">HINF_LOCUS10258</name>
    <name evidence="1" type="ORF">HINF_LOCUS64821</name>
</gene>
<name>A0AA86RFR9_9EUKA</name>
<accession>A0AA86RFR9</accession>
<sequence length="416" mass="48930">MILIYQSLLQQSFVEDLANTYINTMNLQSGLYQLIQNLSRDSQPQSTQTQIRIHQVITQYINKRIQLLENLNPQQFANNSIPISSELPLLNSTTDATAERFDAHINLSIAMKTHFNSYIQNNNINTTNLLNNSFIEELKQITGPLDIMNTNQLYNAYEEIIYVDENLSTFIYPYNTLQYDYDASLTMASFSFNQIDNLDLYIDLNVNEKELEIQKLLLISIINIVAQTVYLNIYSIGSQIVQIFSGKGYNVDFSFIYAQLQISNKTVSFQQLISLFDQLYNNENRILIFILTKGIQCELNYKFFKEIQYSNTEFVLVNPNIISVQQIQQPMMKYTITDYIKQVNQKQTFKNDQEQFIIMNLKHLRAKLIDTKHLRISKHIVNQRLFCVINLLNIIELYRQRIYDFQFNFKFIKLIQ</sequence>
<reference evidence="1" key="1">
    <citation type="submission" date="2023-06" db="EMBL/GenBank/DDBJ databases">
        <authorList>
            <person name="Kurt Z."/>
        </authorList>
    </citation>
    <scope>NUCLEOTIDE SEQUENCE</scope>
</reference>
<organism evidence="1">
    <name type="scientific">Hexamita inflata</name>
    <dbReference type="NCBI Taxonomy" id="28002"/>
    <lineage>
        <taxon>Eukaryota</taxon>
        <taxon>Metamonada</taxon>
        <taxon>Diplomonadida</taxon>
        <taxon>Hexamitidae</taxon>
        <taxon>Hexamitinae</taxon>
        <taxon>Hexamita</taxon>
    </lineage>
</organism>
<dbReference type="EMBL" id="CAXDID020000022">
    <property type="protein sequence ID" value="CAL5988204.1"/>
    <property type="molecule type" value="Genomic_DNA"/>
</dbReference>
<evidence type="ECO:0000313" key="2">
    <source>
        <dbReference type="EMBL" id="CAL5988204.1"/>
    </source>
</evidence>
<dbReference type="AlphaFoldDB" id="A0AA86RFR9"/>